<dbReference type="EMBL" id="AP021906">
    <property type="protein sequence ID" value="BBP88675.1"/>
    <property type="molecule type" value="Genomic_DNA"/>
</dbReference>
<dbReference type="InterPro" id="IPR003016">
    <property type="entry name" value="2-oxoA_DH_lipoyl-BS"/>
</dbReference>
<dbReference type="InterPro" id="IPR004167">
    <property type="entry name" value="PSBD"/>
</dbReference>
<dbReference type="InterPro" id="IPR036625">
    <property type="entry name" value="E3-bd_dom_sf"/>
</dbReference>
<dbReference type="Gene3D" id="2.40.50.100">
    <property type="match status" value="1"/>
</dbReference>
<evidence type="ECO:0000256" key="2">
    <source>
        <dbReference type="ARBA" id="ARBA00022823"/>
    </source>
</evidence>
<dbReference type="Pfam" id="PF00364">
    <property type="entry name" value="Biotin_lipoyl"/>
    <property type="match status" value="1"/>
</dbReference>
<dbReference type="SUPFAM" id="SSF47005">
    <property type="entry name" value="Peripheral subunit-binding domain of 2-oxo acid dehydrogenase complex"/>
    <property type="match status" value="1"/>
</dbReference>
<evidence type="ECO:0000256" key="3">
    <source>
        <dbReference type="SAM" id="MobiDB-lite"/>
    </source>
</evidence>
<comment type="similarity">
    <text evidence="1">Belongs to the 2-oxoacid dehydrogenase family.</text>
</comment>
<evidence type="ECO:0000313" key="6">
    <source>
        <dbReference type="Proteomes" id="UP000464658"/>
    </source>
</evidence>
<feature type="domain" description="Lipoyl-binding" evidence="4">
    <location>
        <begin position="2"/>
        <end position="77"/>
    </location>
</feature>
<organism evidence="5 6">
    <name type="scientific">Bacillus safensis</name>
    <dbReference type="NCBI Taxonomy" id="561879"/>
    <lineage>
        <taxon>Bacteria</taxon>
        <taxon>Bacillati</taxon>
        <taxon>Bacillota</taxon>
        <taxon>Bacilli</taxon>
        <taxon>Bacillales</taxon>
        <taxon>Bacillaceae</taxon>
        <taxon>Bacillus</taxon>
    </lineage>
</organism>
<dbReference type="GO" id="GO:0006086">
    <property type="term" value="P:pyruvate decarboxylation to acetyl-CoA"/>
    <property type="evidence" value="ECO:0007669"/>
    <property type="project" value="InterPro"/>
</dbReference>
<dbReference type="CDD" id="cd06849">
    <property type="entry name" value="lipoyl_domain"/>
    <property type="match status" value="1"/>
</dbReference>
<reference evidence="5 6" key="1">
    <citation type="submission" date="2019-12" db="EMBL/GenBank/DDBJ databases">
        <title>Full genome sequence of a Bacillus safensis strain isolated from commercially available natto in Indonesia.</title>
        <authorList>
            <person name="Yoshida M."/>
            <person name="Uomi M."/>
            <person name="Waturangi D."/>
            <person name="Ekaputri J.J."/>
            <person name="Setiamarga D.H.E."/>
        </authorList>
    </citation>
    <scope>NUCLEOTIDE SEQUENCE [LARGE SCALE GENOMIC DNA]</scope>
    <source>
        <strain evidence="5 6">IDN1</strain>
    </source>
</reference>
<dbReference type="Gene3D" id="4.10.320.10">
    <property type="entry name" value="E3-binding domain"/>
    <property type="match status" value="1"/>
</dbReference>
<dbReference type="GO" id="GO:0045254">
    <property type="term" value="C:pyruvate dehydrogenase complex"/>
    <property type="evidence" value="ECO:0007669"/>
    <property type="project" value="InterPro"/>
</dbReference>
<dbReference type="Proteomes" id="UP000464658">
    <property type="component" value="Chromosome"/>
</dbReference>
<feature type="compositionally biased region" description="Low complexity" evidence="3">
    <location>
        <begin position="96"/>
        <end position="115"/>
    </location>
</feature>
<dbReference type="AlphaFoldDB" id="A0A5S9M765"/>
<dbReference type="InterPro" id="IPR000089">
    <property type="entry name" value="Biotin_lipoyl"/>
</dbReference>
<keyword evidence="2" id="KW-0450">Lipoyl</keyword>
<protein>
    <recommendedName>
        <fullName evidence="4">Lipoyl-binding domain-containing protein</fullName>
    </recommendedName>
</protein>
<name>A0A5S9M765_BACIA</name>
<dbReference type="PANTHER" id="PTHR23151:SF90">
    <property type="entry name" value="DIHYDROLIPOYLLYSINE-RESIDUE ACETYLTRANSFERASE COMPONENT OF PYRUVATE DEHYDROGENASE COMPLEX, MITOCHONDRIAL-RELATED"/>
    <property type="match status" value="1"/>
</dbReference>
<dbReference type="GO" id="GO:0016746">
    <property type="term" value="F:acyltransferase activity"/>
    <property type="evidence" value="ECO:0007669"/>
    <property type="project" value="InterPro"/>
</dbReference>
<dbReference type="PANTHER" id="PTHR23151">
    <property type="entry name" value="DIHYDROLIPOAMIDE ACETYL/SUCCINYL-TRANSFERASE-RELATED"/>
    <property type="match status" value="1"/>
</dbReference>
<evidence type="ECO:0000256" key="1">
    <source>
        <dbReference type="ARBA" id="ARBA00007317"/>
    </source>
</evidence>
<evidence type="ECO:0000313" key="5">
    <source>
        <dbReference type="EMBL" id="BBP88675.1"/>
    </source>
</evidence>
<dbReference type="InterPro" id="IPR011053">
    <property type="entry name" value="Single_hybrid_motif"/>
</dbReference>
<gene>
    <name evidence="5" type="ORF">BsIDN1_22930</name>
</gene>
<dbReference type="Pfam" id="PF02817">
    <property type="entry name" value="E3_binding"/>
    <property type="match status" value="1"/>
</dbReference>
<sequence>MPKEIFMPKLSSTMEVGTLLQWFKEEGDSVEIGEPLFEIMTDKINIEVEAYDDGIFLKKYYEADDQIPVNAVIGYIGEANEQVPSEPPAQSEDDSPGSSESSSSDAASSSPAEAPKTSNEKVRATPAARKTAKDHHVAIHEVSGTGLKRQSSKA</sequence>
<dbReference type="PROSITE" id="PS00189">
    <property type="entry name" value="LIPOYL"/>
    <property type="match status" value="1"/>
</dbReference>
<dbReference type="PROSITE" id="PS50968">
    <property type="entry name" value="BIOTINYL_LIPOYL"/>
    <property type="match status" value="1"/>
</dbReference>
<dbReference type="InterPro" id="IPR045257">
    <property type="entry name" value="E2/Pdx1"/>
</dbReference>
<proteinExistence type="inferred from homology"/>
<evidence type="ECO:0000259" key="4">
    <source>
        <dbReference type="PROSITE" id="PS50968"/>
    </source>
</evidence>
<dbReference type="SUPFAM" id="SSF51230">
    <property type="entry name" value="Single hybrid motif"/>
    <property type="match status" value="1"/>
</dbReference>
<accession>A0A5S9M765</accession>
<feature type="region of interest" description="Disordered" evidence="3">
    <location>
        <begin position="78"/>
        <end position="154"/>
    </location>
</feature>